<gene>
    <name evidence="1" type="ORF">FWK35_00018606</name>
</gene>
<keyword evidence="2" id="KW-1185">Reference proteome</keyword>
<dbReference type="EMBL" id="VUJU01008251">
    <property type="protein sequence ID" value="KAF0733561.1"/>
    <property type="molecule type" value="Genomic_DNA"/>
</dbReference>
<accession>A0A6G0X184</accession>
<organism evidence="1 2">
    <name type="scientific">Aphis craccivora</name>
    <name type="common">Cowpea aphid</name>
    <dbReference type="NCBI Taxonomy" id="307492"/>
    <lineage>
        <taxon>Eukaryota</taxon>
        <taxon>Metazoa</taxon>
        <taxon>Ecdysozoa</taxon>
        <taxon>Arthropoda</taxon>
        <taxon>Hexapoda</taxon>
        <taxon>Insecta</taxon>
        <taxon>Pterygota</taxon>
        <taxon>Neoptera</taxon>
        <taxon>Paraneoptera</taxon>
        <taxon>Hemiptera</taxon>
        <taxon>Sternorrhyncha</taxon>
        <taxon>Aphidomorpha</taxon>
        <taxon>Aphidoidea</taxon>
        <taxon>Aphididae</taxon>
        <taxon>Aphidini</taxon>
        <taxon>Aphis</taxon>
        <taxon>Aphis</taxon>
    </lineage>
</organism>
<sequence length="41" mass="4716">MFTSLDLIFHCYNVLPPTCRCDGGRKFPPLRQKMAVSCGRR</sequence>
<comment type="caution">
    <text evidence="1">The sequence shown here is derived from an EMBL/GenBank/DDBJ whole genome shotgun (WGS) entry which is preliminary data.</text>
</comment>
<protein>
    <submittedName>
        <fullName evidence="1">Uncharacterized protein</fullName>
    </submittedName>
</protein>
<name>A0A6G0X184_APHCR</name>
<evidence type="ECO:0000313" key="1">
    <source>
        <dbReference type="EMBL" id="KAF0733561.1"/>
    </source>
</evidence>
<dbReference type="AlphaFoldDB" id="A0A6G0X184"/>
<proteinExistence type="predicted"/>
<reference evidence="1 2" key="1">
    <citation type="submission" date="2019-08" db="EMBL/GenBank/DDBJ databases">
        <title>Whole genome of Aphis craccivora.</title>
        <authorList>
            <person name="Voronova N.V."/>
            <person name="Shulinski R.S."/>
            <person name="Bandarenka Y.V."/>
            <person name="Zhorov D.G."/>
            <person name="Warner D."/>
        </authorList>
    </citation>
    <scope>NUCLEOTIDE SEQUENCE [LARGE SCALE GENOMIC DNA]</scope>
    <source>
        <strain evidence="1">180601</strain>
        <tissue evidence="1">Whole Body</tissue>
    </source>
</reference>
<evidence type="ECO:0000313" key="2">
    <source>
        <dbReference type="Proteomes" id="UP000478052"/>
    </source>
</evidence>
<dbReference type="Proteomes" id="UP000478052">
    <property type="component" value="Unassembled WGS sequence"/>
</dbReference>